<evidence type="ECO:0000256" key="1">
    <source>
        <dbReference type="SAM" id="MobiDB-lite"/>
    </source>
</evidence>
<proteinExistence type="predicted"/>
<evidence type="ECO:0008006" key="5">
    <source>
        <dbReference type="Google" id="ProtNLM"/>
    </source>
</evidence>
<feature type="region of interest" description="Disordered" evidence="1">
    <location>
        <begin position="27"/>
        <end position="52"/>
    </location>
</feature>
<feature type="region of interest" description="Disordered" evidence="1">
    <location>
        <begin position="101"/>
        <end position="129"/>
    </location>
</feature>
<keyword evidence="2" id="KW-1133">Transmembrane helix</keyword>
<feature type="compositionally biased region" description="Basic and acidic residues" evidence="1">
    <location>
        <begin position="36"/>
        <end position="52"/>
    </location>
</feature>
<evidence type="ECO:0000313" key="4">
    <source>
        <dbReference type="Proteomes" id="UP000308038"/>
    </source>
</evidence>
<name>A0ABY2QH94_9SPHN</name>
<evidence type="ECO:0000313" key="3">
    <source>
        <dbReference type="EMBL" id="THG39887.1"/>
    </source>
</evidence>
<organism evidence="3 4">
    <name type="scientific">Sphingomonas olei</name>
    <dbReference type="NCBI Taxonomy" id="1886787"/>
    <lineage>
        <taxon>Bacteria</taxon>
        <taxon>Pseudomonadati</taxon>
        <taxon>Pseudomonadota</taxon>
        <taxon>Alphaproteobacteria</taxon>
        <taxon>Sphingomonadales</taxon>
        <taxon>Sphingomonadaceae</taxon>
        <taxon>Sphingomonas</taxon>
    </lineage>
</organism>
<dbReference type="Proteomes" id="UP000308038">
    <property type="component" value="Unassembled WGS sequence"/>
</dbReference>
<feature type="transmembrane region" description="Helical" evidence="2">
    <location>
        <begin position="6"/>
        <end position="26"/>
    </location>
</feature>
<sequence>MLFSTPTQWLALAVALIAGWLFGLASHPGGRKWKQRYADERDVHSRNRKDFDSRLAERDARIKELERENARLAAATPGAPVAPSAPVITETTVREPVAPNRTVAQSAARPAGATRARWFDWNNRPTTSS</sequence>
<keyword evidence="4" id="KW-1185">Reference proteome</keyword>
<dbReference type="RefSeq" id="WP_136451521.1">
    <property type="nucleotide sequence ID" value="NZ_SSTI01000006.1"/>
</dbReference>
<comment type="caution">
    <text evidence="3">The sequence shown here is derived from an EMBL/GenBank/DDBJ whole genome shotgun (WGS) entry which is preliminary data.</text>
</comment>
<dbReference type="EMBL" id="SSTI01000006">
    <property type="protein sequence ID" value="THG39887.1"/>
    <property type="molecule type" value="Genomic_DNA"/>
</dbReference>
<keyword evidence="2" id="KW-0812">Transmembrane</keyword>
<evidence type="ECO:0000256" key="2">
    <source>
        <dbReference type="SAM" id="Phobius"/>
    </source>
</evidence>
<accession>A0ABY2QH94</accession>
<keyword evidence="2" id="KW-0472">Membrane</keyword>
<protein>
    <recommendedName>
        <fullName evidence="5">LapA family protein</fullName>
    </recommendedName>
</protein>
<gene>
    <name evidence="3" type="ORF">E5988_09490</name>
</gene>
<reference evidence="3 4" key="1">
    <citation type="submission" date="2019-04" db="EMBL/GenBank/DDBJ databases">
        <title>Microbes associate with the intestines of laboratory mice.</title>
        <authorList>
            <person name="Navarre W."/>
            <person name="Wong E."/>
            <person name="Huang K.C."/>
            <person name="Tropini C."/>
            <person name="Ng K."/>
            <person name="Yu B."/>
        </authorList>
    </citation>
    <scope>NUCLEOTIDE SEQUENCE [LARGE SCALE GENOMIC DNA]</scope>
    <source>
        <strain evidence="3 4">NM83_B4-11</strain>
    </source>
</reference>